<dbReference type="EMBL" id="BSYI01000009">
    <property type="protein sequence ID" value="GMG82349.1"/>
    <property type="molecule type" value="Genomic_DNA"/>
</dbReference>
<dbReference type="PANTHER" id="PTHR35851">
    <property type="entry name" value="CELL DIVISION PROTEIN FTSQ"/>
    <property type="match status" value="1"/>
</dbReference>
<gene>
    <name evidence="9" type="primary">ftsQ</name>
    <name evidence="11" type="ORF">LNKW23_15620</name>
</gene>
<keyword evidence="3 9" id="KW-0997">Cell inner membrane</keyword>
<evidence type="ECO:0000256" key="9">
    <source>
        <dbReference type="HAMAP-Rule" id="MF_00911"/>
    </source>
</evidence>
<dbReference type="InterPro" id="IPR045335">
    <property type="entry name" value="FtsQ_C_sf"/>
</dbReference>
<dbReference type="Gene3D" id="3.40.50.11690">
    <property type="entry name" value="Cell division protein FtsQ/DivIB"/>
    <property type="match status" value="1"/>
</dbReference>
<dbReference type="Pfam" id="PF03799">
    <property type="entry name" value="FtsQ_DivIB_C"/>
    <property type="match status" value="1"/>
</dbReference>
<comment type="similarity">
    <text evidence="9">Belongs to the FtsQ/DivIB family. FtsQ subfamily.</text>
</comment>
<keyword evidence="2 9" id="KW-1003">Cell membrane</keyword>
<evidence type="ECO:0000256" key="8">
    <source>
        <dbReference type="ARBA" id="ARBA00023306"/>
    </source>
</evidence>
<keyword evidence="12" id="KW-1185">Reference proteome</keyword>
<evidence type="ECO:0000256" key="7">
    <source>
        <dbReference type="ARBA" id="ARBA00023136"/>
    </source>
</evidence>
<evidence type="ECO:0000256" key="5">
    <source>
        <dbReference type="ARBA" id="ARBA00022692"/>
    </source>
</evidence>
<keyword evidence="5 9" id="KW-0812">Transmembrane</keyword>
<evidence type="ECO:0000313" key="12">
    <source>
        <dbReference type="Proteomes" id="UP001239909"/>
    </source>
</evidence>
<evidence type="ECO:0000256" key="2">
    <source>
        <dbReference type="ARBA" id="ARBA00022475"/>
    </source>
</evidence>
<dbReference type="PANTHER" id="PTHR35851:SF1">
    <property type="entry name" value="CELL DIVISION PROTEIN FTSQ"/>
    <property type="match status" value="1"/>
</dbReference>
<dbReference type="InterPro" id="IPR005548">
    <property type="entry name" value="Cell_div_FtsQ/DivIB_C"/>
</dbReference>
<feature type="domain" description="POTRA" evidence="10">
    <location>
        <begin position="74"/>
        <end position="142"/>
    </location>
</feature>
<evidence type="ECO:0000256" key="3">
    <source>
        <dbReference type="ARBA" id="ARBA00022519"/>
    </source>
</evidence>
<keyword evidence="7 9" id="KW-0472">Membrane</keyword>
<evidence type="ECO:0000313" key="11">
    <source>
        <dbReference type="EMBL" id="GMG82349.1"/>
    </source>
</evidence>
<sequence>MRTVSERSAGPSRLAYRLRRAWAQAWLRNIALVYAPVTALALAGWAVVSTDRLRLAIEAEVAGVVERIVARPEFLVRGVAVEGAAPGLEAVLRAVVGPVRGQSSLRLDLDGLRQEIESLGEVASAALFYDGAGLLTIRVVERVPAALWRDPDGRLWVIDDTGVVISGAGPRASHPELPLMIGPGAPDRVAEIERLMAAAPDLMPRLRAFVRLGARRWDLVLDRGLTIKLPETGAERALAGAMALHFGEELFKRDLAVIDLRLPERPALRLAPRDEQEEMMRRQVDLVLGEDT</sequence>
<accession>A0ABQ6LP03</accession>
<evidence type="ECO:0000256" key="4">
    <source>
        <dbReference type="ARBA" id="ARBA00022618"/>
    </source>
</evidence>
<dbReference type="HAMAP" id="MF_00911">
    <property type="entry name" value="FtsQ_subfam"/>
    <property type="match status" value="1"/>
</dbReference>
<dbReference type="RefSeq" id="WP_285671124.1">
    <property type="nucleotide sequence ID" value="NZ_BSYI01000009.1"/>
</dbReference>
<dbReference type="InterPro" id="IPR026579">
    <property type="entry name" value="FtsQ"/>
</dbReference>
<feature type="transmembrane region" description="Helical" evidence="9">
    <location>
        <begin position="26"/>
        <end position="48"/>
    </location>
</feature>
<dbReference type="PROSITE" id="PS51779">
    <property type="entry name" value="POTRA"/>
    <property type="match status" value="1"/>
</dbReference>
<keyword evidence="8 9" id="KW-0131">Cell cycle</keyword>
<name>A0ABQ6LP03_9RHOB</name>
<evidence type="ECO:0000256" key="6">
    <source>
        <dbReference type="ARBA" id="ARBA00022989"/>
    </source>
</evidence>
<organism evidence="11 12">
    <name type="scientific">Paralimibaculum aggregatum</name>
    <dbReference type="NCBI Taxonomy" id="3036245"/>
    <lineage>
        <taxon>Bacteria</taxon>
        <taxon>Pseudomonadati</taxon>
        <taxon>Pseudomonadota</taxon>
        <taxon>Alphaproteobacteria</taxon>
        <taxon>Rhodobacterales</taxon>
        <taxon>Paracoccaceae</taxon>
        <taxon>Paralimibaculum</taxon>
    </lineage>
</organism>
<dbReference type="Proteomes" id="UP001239909">
    <property type="component" value="Unassembled WGS sequence"/>
</dbReference>
<comment type="caution">
    <text evidence="11">The sequence shown here is derived from an EMBL/GenBank/DDBJ whole genome shotgun (WGS) entry which is preliminary data.</text>
</comment>
<proteinExistence type="inferred from homology"/>
<dbReference type="GO" id="GO:0051301">
    <property type="term" value="P:cell division"/>
    <property type="evidence" value="ECO:0007669"/>
    <property type="project" value="UniProtKB-KW"/>
</dbReference>
<reference evidence="11 12" key="1">
    <citation type="submission" date="2023-04" db="EMBL/GenBank/DDBJ databases">
        <title>Marinoamorphus aggregata gen. nov., sp. Nov., isolate from tissue of brittle star Ophioplocus japonicus.</title>
        <authorList>
            <person name="Kawano K."/>
            <person name="Sawayama S."/>
            <person name="Nakagawa S."/>
        </authorList>
    </citation>
    <scope>NUCLEOTIDE SEQUENCE [LARGE SCALE GENOMIC DNA]</scope>
    <source>
        <strain evidence="11 12">NKW23</strain>
    </source>
</reference>
<keyword evidence="6 9" id="KW-1133">Transmembrane helix</keyword>
<keyword evidence="4 9" id="KW-0132">Cell division</keyword>
<evidence type="ECO:0000256" key="1">
    <source>
        <dbReference type="ARBA" id="ARBA00004370"/>
    </source>
</evidence>
<comment type="subcellular location">
    <subcellularLocation>
        <location evidence="9">Cell inner membrane</location>
        <topology evidence="9">Single-pass type II membrane protein</topology>
    </subcellularLocation>
    <subcellularLocation>
        <location evidence="1">Membrane</location>
    </subcellularLocation>
    <text evidence="9">Localizes to the division septum.</text>
</comment>
<protein>
    <recommendedName>
        <fullName evidence="9">Cell division protein FtsQ</fullName>
    </recommendedName>
</protein>
<dbReference type="InterPro" id="IPR034746">
    <property type="entry name" value="POTRA"/>
</dbReference>
<comment type="function">
    <text evidence="9">Essential cell division protein.</text>
</comment>
<evidence type="ECO:0000259" key="10">
    <source>
        <dbReference type="PROSITE" id="PS51779"/>
    </source>
</evidence>